<evidence type="ECO:0000313" key="1">
    <source>
        <dbReference type="EMBL" id="GMI44425.1"/>
    </source>
</evidence>
<keyword evidence="2" id="KW-1185">Reference proteome</keyword>
<proteinExistence type="predicted"/>
<dbReference type="AlphaFoldDB" id="A0A9W7LAX9"/>
<gene>
    <name evidence="1" type="ORF">TrCOL_g2675</name>
</gene>
<dbReference type="InterPro" id="IPR045851">
    <property type="entry name" value="AMP-bd_C_sf"/>
</dbReference>
<name>A0A9W7LAX9_9STRA</name>
<dbReference type="EMBL" id="BRYA01001480">
    <property type="protein sequence ID" value="GMI44425.1"/>
    <property type="molecule type" value="Genomic_DNA"/>
</dbReference>
<accession>A0A9W7LAX9</accession>
<dbReference type="Gene3D" id="3.30.300.30">
    <property type="match status" value="1"/>
</dbReference>
<protein>
    <submittedName>
        <fullName evidence="1">Uncharacterized protein</fullName>
    </submittedName>
</protein>
<sequence>MVDLQLLRVVEEVKINGVRLELGSIEEATEDVGGVVDTAVAKVEVGQDGRSVLGVFVKLKEMCREELLGVGEGGVNWTMVEQNSLLTLVRLNRQARGGRDNGGPKPHLKIMVDHGHNGRKSGGETGVLEGPWKAREIMGRTLGEYVEFLSGSGRGEGGRIEGDEAPHGELYGALMKAITAGWTEVALSILIVHHCNLTCSRTMDAWGRKVQD</sequence>
<evidence type="ECO:0000313" key="2">
    <source>
        <dbReference type="Proteomes" id="UP001165065"/>
    </source>
</evidence>
<comment type="caution">
    <text evidence="1">The sequence shown here is derived from an EMBL/GenBank/DDBJ whole genome shotgun (WGS) entry which is preliminary data.</text>
</comment>
<organism evidence="1 2">
    <name type="scientific">Triparma columacea</name>
    <dbReference type="NCBI Taxonomy" id="722753"/>
    <lineage>
        <taxon>Eukaryota</taxon>
        <taxon>Sar</taxon>
        <taxon>Stramenopiles</taxon>
        <taxon>Ochrophyta</taxon>
        <taxon>Bolidophyceae</taxon>
        <taxon>Parmales</taxon>
        <taxon>Triparmaceae</taxon>
        <taxon>Triparma</taxon>
    </lineage>
</organism>
<dbReference type="OrthoDB" id="75981at2759"/>
<reference evidence="2" key="1">
    <citation type="journal article" date="2023" name="Commun. Biol.">
        <title>Genome analysis of Parmales, the sister group of diatoms, reveals the evolutionary specialization of diatoms from phago-mixotrophs to photoautotrophs.</title>
        <authorList>
            <person name="Ban H."/>
            <person name="Sato S."/>
            <person name="Yoshikawa S."/>
            <person name="Yamada K."/>
            <person name="Nakamura Y."/>
            <person name="Ichinomiya M."/>
            <person name="Sato N."/>
            <person name="Blanc-Mathieu R."/>
            <person name="Endo H."/>
            <person name="Kuwata A."/>
            <person name="Ogata H."/>
        </authorList>
    </citation>
    <scope>NUCLEOTIDE SEQUENCE [LARGE SCALE GENOMIC DNA]</scope>
</reference>
<dbReference type="Proteomes" id="UP001165065">
    <property type="component" value="Unassembled WGS sequence"/>
</dbReference>